<evidence type="ECO:0000313" key="1">
    <source>
        <dbReference type="EMBL" id="QIK38249.1"/>
    </source>
</evidence>
<protein>
    <submittedName>
        <fullName evidence="1">Uncharacterized protein</fullName>
    </submittedName>
</protein>
<proteinExistence type="predicted"/>
<dbReference type="RefSeq" id="WP_166271011.1">
    <property type="nucleotide sequence ID" value="NZ_CP048029.1"/>
</dbReference>
<dbReference type="AlphaFoldDB" id="A0A6G7VDY0"/>
<evidence type="ECO:0000313" key="2">
    <source>
        <dbReference type="Proteomes" id="UP000502699"/>
    </source>
</evidence>
<organism evidence="1 2">
    <name type="scientific">Caldichromatium japonicum</name>
    <dbReference type="NCBI Taxonomy" id="2699430"/>
    <lineage>
        <taxon>Bacteria</taxon>
        <taxon>Pseudomonadati</taxon>
        <taxon>Pseudomonadota</taxon>
        <taxon>Gammaproteobacteria</taxon>
        <taxon>Chromatiales</taxon>
        <taxon>Chromatiaceae</taxon>
        <taxon>Caldichromatium</taxon>
    </lineage>
</organism>
<dbReference type="KEGG" id="cjap:GWK36_09965"/>
<sequence length="68" mass="7587">MERLGTAPRTQEDWAWNNPKAAAQDFLARHPEFELAVPLAVLNESGLSDPVSPVTYWPGAWLRRRAGA</sequence>
<reference evidence="2" key="1">
    <citation type="submission" date="2020-01" db="EMBL/GenBank/DDBJ databases">
        <title>Caldichromatium gen. nov., sp. nov., a thermophilic purple sulfur bacterium member of the family Chromatiaceae isolated from Nakabusa hot spring, Japan.</title>
        <authorList>
            <person name="Saini M.K."/>
            <person name="Hanada S."/>
            <person name="Tank M."/>
        </authorList>
    </citation>
    <scope>NUCLEOTIDE SEQUENCE [LARGE SCALE GENOMIC DNA]</scope>
    <source>
        <strain evidence="2">No.7</strain>
    </source>
</reference>
<dbReference type="EMBL" id="CP048029">
    <property type="protein sequence ID" value="QIK38249.1"/>
    <property type="molecule type" value="Genomic_DNA"/>
</dbReference>
<gene>
    <name evidence="1" type="ORF">GWK36_09965</name>
</gene>
<name>A0A6G7VDY0_9GAMM</name>
<dbReference type="Proteomes" id="UP000502699">
    <property type="component" value="Chromosome"/>
</dbReference>
<accession>A0A6G7VDY0</accession>
<keyword evidence="2" id="KW-1185">Reference proteome</keyword>